<evidence type="ECO:0000313" key="2">
    <source>
        <dbReference type="WBParaSite" id="jg19602"/>
    </source>
</evidence>
<accession>A0A915DGE8</accession>
<dbReference type="AlphaFoldDB" id="A0A915DGE8"/>
<name>A0A915DGE8_9BILA</name>
<protein>
    <submittedName>
        <fullName evidence="2">Uncharacterized protein</fullName>
    </submittedName>
</protein>
<proteinExistence type="predicted"/>
<dbReference type="Proteomes" id="UP000887574">
    <property type="component" value="Unplaced"/>
</dbReference>
<reference evidence="2" key="1">
    <citation type="submission" date="2022-11" db="UniProtKB">
        <authorList>
            <consortium name="WormBaseParasite"/>
        </authorList>
    </citation>
    <scope>IDENTIFICATION</scope>
</reference>
<dbReference type="WBParaSite" id="jg19602">
    <property type="protein sequence ID" value="jg19602"/>
    <property type="gene ID" value="jg19602"/>
</dbReference>
<organism evidence="1 2">
    <name type="scientific">Ditylenchus dipsaci</name>
    <dbReference type="NCBI Taxonomy" id="166011"/>
    <lineage>
        <taxon>Eukaryota</taxon>
        <taxon>Metazoa</taxon>
        <taxon>Ecdysozoa</taxon>
        <taxon>Nematoda</taxon>
        <taxon>Chromadorea</taxon>
        <taxon>Rhabditida</taxon>
        <taxon>Tylenchina</taxon>
        <taxon>Tylenchomorpha</taxon>
        <taxon>Sphaerularioidea</taxon>
        <taxon>Anguinidae</taxon>
        <taxon>Anguininae</taxon>
        <taxon>Ditylenchus</taxon>
    </lineage>
</organism>
<evidence type="ECO:0000313" key="1">
    <source>
        <dbReference type="Proteomes" id="UP000887574"/>
    </source>
</evidence>
<keyword evidence="1" id="KW-1185">Reference proteome</keyword>
<sequence>MQEENALESISGGLTSSSIGFTVRTWLTRSSALSKVDVSILIRLGQDSSVAGKLLKNLTLLATKRGSCSGAAAIQESAASESLICAFPPIHSAINSIRGIVKPPLVVICSWSKPGLLLLLLWFGNEGRLLRHMLFGSIHKCMELV</sequence>